<accession>A0A5C3QAM8</accession>
<keyword evidence="2" id="KW-1185">Reference proteome</keyword>
<proteinExistence type="predicted"/>
<gene>
    <name evidence="1" type="ORF">BDV98DRAFT_571718</name>
</gene>
<protein>
    <submittedName>
        <fullName evidence="1">Uncharacterized protein</fullName>
    </submittedName>
</protein>
<dbReference type="Proteomes" id="UP000305067">
    <property type="component" value="Unassembled WGS sequence"/>
</dbReference>
<evidence type="ECO:0000313" key="2">
    <source>
        <dbReference type="Proteomes" id="UP000305067"/>
    </source>
</evidence>
<evidence type="ECO:0000313" key="1">
    <source>
        <dbReference type="EMBL" id="TFK99125.1"/>
    </source>
</evidence>
<dbReference type="EMBL" id="ML178835">
    <property type="protein sequence ID" value="TFK99125.1"/>
    <property type="molecule type" value="Genomic_DNA"/>
</dbReference>
<reference evidence="1 2" key="1">
    <citation type="journal article" date="2019" name="Nat. Ecol. Evol.">
        <title>Megaphylogeny resolves global patterns of mushroom evolution.</title>
        <authorList>
            <person name="Varga T."/>
            <person name="Krizsan K."/>
            <person name="Foldi C."/>
            <person name="Dima B."/>
            <person name="Sanchez-Garcia M."/>
            <person name="Sanchez-Ramirez S."/>
            <person name="Szollosi G.J."/>
            <person name="Szarkandi J.G."/>
            <person name="Papp V."/>
            <person name="Albert L."/>
            <person name="Andreopoulos W."/>
            <person name="Angelini C."/>
            <person name="Antonin V."/>
            <person name="Barry K.W."/>
            <person name="Bougher N.L."/>
            <person name="Buchanan P."/>
            <person name="Buyck B."/>
            <person name="Bense V."/>
            <person name="Catcheside P."/>
            <person name="Chovatia M."/>
            <person name="Cooper J."/>
            <person name="Damon W."/>
            <person name="Desjardin D."/>
            <person name="Finy P."/>
            <person name="Geml J."/>
            <person name="Haridas S."/>
            <person name="Hughes K."/>
            <person name="Justo A."/>
            <person name="Karasinski D."/>
            <person name="Kautmanova I."/>
            <person name="Kiss B."/>
            <person name="Kocsube S."/>
            <person name="Kotiranta H."/>
            <person name="LaButti K.M."/>
            <person name="Lechner B.E."/>
            <person name="Liimatainen K."/>
            <person name="Lipzen A."/>
            <person name="Lukacs Z."/>
            <person name="Mihaltcheva S."/>
            <person name="Morgado L.N."/>
            <person name="Niskanen T."/>
            <person name="Noordeloos M.E."/>
            <person name="Ohm R.A."/>
            <person name="Ortiz-Santana B."/>
            <person name="Ovrebo C."/>
            <person name="Racz N."/>
            <person name="Riley R."/>
            <person name="Savchenko A."/>
            <person name="Shiryaev A."/>
            <person name="Soop K."/>
            <person name="Spirin V."/>
            <person name="Szebenyi C."/>
            <person name="Tomsovsky M."/>
            <person name="Tulloss R.E."/>
            <person name="Uehling J."/>
            <person name="Grigoriev I.V."/>
            <person name="Vagvolgyi C."/>
            <person name="Papp T."/>
            <person name="Martin F.M."/>
            <person name="Miettinen O."/>
            <person name="Hibbett D.S."/>
            <person name="Nagy L.G."/>
        </authorList>
    </citation>
    <scope>NUCLEOTIDE SEQUENCE [LARGE SCALE GENOMIC DNA]</scope>
    <source>
        <strain evidence="1 2">CBS 309.79</strain>
    </source>
</reference>
<name>A0A5C3QAM8_9AGAR</name>
<sequence length="185" mass="20548">MVRLRAPRLQFIRMEAGSTHGVHVHAMTKSLVASRSATSIRGLVFELSIFDMCAPLLRLLGELKMLNRLIIRQCMFTNGTDPLLKGLTLKGQDNETSPSPLPSSSDCPNLRVLELGEIILRPESLEDLVRSRISPSGSQGSIPLRGLLFKNIHLRDGKGNLQWLQDLVQEGILKGSDREIWVGRS</sequence>
<dbReference type="AlphaFoldDB" id="A0A5C3QAM8"/>
<organism evidence="1 2">
    <name type="scientific">Pterulicium gracile</name>
    <dbReference type="NCBI Taxonomy" id="1884261"/>
    <lineage>
        <taxon>Eukaryota</taxon>
        <taxon>Fungi</taxon>
        <taxon>Dikarya</taxon>
        <taxon>Basidiomycota</taxon>
        <taxon>Agaricomycotina</taxon>
        <taxon>Agaricomycetes</taxon>
        <taxon>Agaricomycetidae</taxon>
        <taxon>Agaricales</taxon>
        <taxon>Pleurotineae</taxon>
        <taxon>Pterulaceae</taxon>
        <taxon>Pterulicium</taxon>
    </lineage>
</organism>